<reference evidence="1" key="1">
    <citation type="submission" date="2022-12" db="EMBL/GenBank/DDBJ databases">
        <title>B. miyamotoi WGS.</title>
        <authorList>
            <person name="Kuleshov K.V."/>
            <person name="Hoornstra D."/>
            <person name="Hovius J.W."/>
            <person name="Platonov A.E."/>
            <person name="Telford S.R. III."/>
        </authorList>
    </citation>
    <scope>NUCLEOTIDE SEQUENCE</scope>
    <source>
        <strain evidence="1">410</strain>
        <plasmid evidence="1">p410-lp97</plasmid>
    </source>
</reference>
<proteinExistence type="predicted"/>
<keyword evidence="1" id="KW-0614">Plasmid</keyword>
<dbReference type="InterPro" id="IPR008478">
    <property type="entry name" value="DUF759_BOR_spp"/>
</dbReference>
<gene>
    <name evidence="1" type="ORF">O5398_04790</name>
</gene>
<dbReference type="RefSeq" id="WP_070401473.1">
    <property type="nucleotide sequence ID" value="NZ_CP017131.1"/>
</dbReference>
<dbReference type="AlphaFoldDB" id="A0AAQ2WX10"/>
<name>A0AAQ2WX10_9SPIR</name>
<protein>
    <submittedName>
        <fullName evidence="1">DUF759 family protein</fullName>
    </submittedName>
</protein>
<dbReference type="Proteomes" id="UP001164544">
    <property type="component" value="Plasmid p410-lp97"/>
</dbReference>
<evidence type="ECO:0000313" key="2">
    <source>
        <dbReference type="Proteomes" id="UP001164544"/>
    </source>
</evidence>
<evidence type="ECO:0000313" key="1">
    <source>
        <dbReference type="EMBL" id="WAZ91450.1"/>
    </source>
</evidence>
<geneLocation type="plasmid" evidence="1 2">
    <name>p410-lp97</name>
</geneLocation>
<organism evidence="1 2">
    <name type="scientific">Borrelia miyamotoi</name>
    <dbReference type="NCBI Taxonomy" id="47466"/>
    <lineage>
        <taxon>Bacteria</taxon>
        <taxon>Pseudomonadati</taxon>
        <taxon>Spirochaetota</taxon>
        <taxon>Spirochaetia</taxon>
        <taxon>Spirochaetales</taxon>
        <taxon>Borreliaceae</taxon>
        <taxon>Borrelia</taxon>
    </lineage>
</organism>
<accession>A0AAQ2WX10</accession>
<sequence length="421" mass="47615">MNDKFTIKFKGTLDHAATRKSLEKDISKLEHLITPKRITLGSSKEFIKYNLNEKKLSLQKQNKYEHLRERIEKFRLSETKKLIKKGHTFHKARYEAFKRSLMSSKDLRALEYKHLQEDTKQKNKLIKQARKSITVPIAIGSAIGNVASNAMSNFARYAINALKEKSNQARMSLISSKFFNSDEKTTILGKLKGIKSFHSGIEREDFLNKAGVIKSTLKNMGIHNKDTLLKAVEFAAKIKGSGISSTDQAISSIADLLSGKGDSTFALMSQFDDFGSKYLEYSKDRYESNVIYDPNIASEMLEHMLRDFTSLGLTKNLGLVENTHSDIKKLDDELKNITSDILTPISKYLLQIITWTRNFDLEKDIINPLIQNIKSIFSLEYFFAKLKSILPSFLGGDGGSSLGAYYKHTTHTGGDDSTRIP</sequence>
<dbReference type="Pfam" id="PF05537">
    <property type="entry name" value="DUF759"/>
    <property type="match status" value="1"/>
</dbReference>
<dbReference type="EMBL" id="CP114638">
    <property type="protein sequence ID" value="WAZ91450.1"/>
    <property type="molecule type" value="Genomic_DNA"/>
</dbReference>